<dbReference type="InterPro" id="IPR012337">
    <property type="entry name" value="RNaseH-like_sf"/>
</dbReference>
<evidence type="ECO:0000259" key="3">
    <source>
        <dbReference type="PROSITE" id="PS50164"/>
    </source>
</evidence>
<feature type="domain" description="GIY-YIG" evidence="3">
    <location>
        <begin position="195"/>
        <end position="271"/>
    </location>
</feature>
<dbReference type="EMBL" id="SUPL01000004">
    <property type="protein sequence ID" value="TJY36066.1"/>
    <property type="molecule type" value="Genomic_DNA"/>
</dbReference>
<dbReference type="InterPro" id="IPR047296">
    <property type="entry name" value="GIY-YIG_UvrC_Cho"/>
</dbReference>
<gene>
    <name evidence="4" type="ORF">E5167_09415</name>
</gene>
<dbReference type="GO" id="GO:0006289">
    <property type="term" value="P:nucleotide-excision repair"/>
    <property type="evidence" value="ECO:0007669"/>
    <property type="project" value="InterPro"/>
</dbReference>
<dbReference type="FunFam" id="3.30.420.10:FF:000045">
    <property type="entry name" value="3'-5' exonuclease DinG"/>
    <property type="match status" value="1"/>
</dbReference>
<sequence length="462" mass="53165">MYSILDIETTGGKYNEEGITEIAIYKFDGHEVVDQFISLINPEREIQPFVVNLTGINSNMLRNAPKFYEVAKRIVEITEGTILVAHNAQFDYRILRTEFRRLGFDFSKKSLCTVELAKDLIPNEDSYSLGKLTRSLGIPVSDRHRAAGDAQATVKLFKMLLAKDLEKNIIKESIRLEPKYQMEPKLLDIIDSLPSITGVYYMHNKNGDIIYIGKSKNIRKRVNQHFTSSNPKSKKMQLQVAAVTYEDTGSELVALLKESEEIKRNKPFFNSALKRSIFSHGLYSYTDENGYLNLKVSHVNRKGTPIITFSNMRSAKSFITKLVDEHNLCQKLSGLHYTSSNCFNYTIKQCQGACIDEEHYENYNKRVLSIVNYYKFNNQSMVIVDRGRAVDERSAVLIENGMFKGVGFYNLNYQINNLDVLQNIITPMEHNRDAQHIIQTYLRRKQHKLKIVNLNDQHETNS</sequence>
<dbReference type="InterPro" id="IPR006054">
    <property type="entry name" value="DnaQ"/>
</dbReference>
<name>A0A4U0EVT9_9FLAO</name>
<dbReference type="OrthoDB" id="9803913at2"/>
<dbReference type="PANTHER" id="PTHR30231">
    <property type="entry name" value="DNA POLYMERASE III SUBUNIT EPSILON"/>
    <property type="match status" value="1"/>
</dbReference>
<dbReference type="NCBIfam" id="TIGR00573">
    <property type="entry name" value="dnaq"/>
    <property type="match status" value="1"/>
</dbReference>
<dbReference type="GO" id="GO:0008408">
    <property type="term" value="F:3'-5' exonuclease activity"/>
    <property type="evidence" value="ECO:0007669"/>
    <property type="project" value="TreeGrafter"/>
</dbReference>
<dbReference type="Proteomes" id="UP000307657">
    <property type="component" value="Unassembled WGS sequence"/>
</dbReference>
<comment type="caution">
    <text evidence="4">The sequence shown here is derived from an EMBL/GenBank/DDBJ whole genome shotgun (WGS) entry which is preliminary data.</text>
</comment>
<dbReference type="InterPro" id="IPR036397">
    <property type="entry name" value="RNaseH_sf"/>
</dbReference>
<comment type="subunit">
    <text evidence="2">DNA polymerase III contains a core (composed of alpha, epsilon and theta chains) that associates with a tau subunit. This core dimerizes to form the POLIII' complex. PolIII' associates with the gamma complex (composed of gamma, delta, delta', psi and chi chains) and with the beta chain to form the complete DNA polymerase III complex.</text>
</comment>
<reference evidence="4 5" key="1">
    <citation type="submission" date="2019-04" db="EMBL/GenBank/DDBJ databases">
        <title>Lacinutrix sp. nov., isolated from marine water.</title>
        <authorList>
            <person name="Kim W."/>
        </authorList>
    </citation>
    <scope>NUCLEOTIDE SEQUENCE [LARGE SCALE GENOMIC DNA]</scope>
    <source>
        <strain evidence="4 5">CAU 1491</strain>
    </source>
</reference>
<dbReference type="Gene3D" id="3.40.1440.10">
    <property type="entry name" value="GIY-YIG endonuclease"/>
    <property type="match status" value="1"/>
</dbReference>
<keyword evidence="4" id="KW-0540">Nuclease</keyword>
<dbReference type="SMART" id="SM00465">
    <property type="entry name" value="GIYc"/>
    <property type="match status" value="1"/>
</dbReference>
<dbReference type="InterPro" id="IPR013520">
    <property type="entry name" value="Ribonucl_H"/>
</dbReference>
<organism evidence="4 5">
    <name type="scientific">Pontimicrobium aquaticum</name>
    <dbReference type="NCBI Taxonomy" id="2565367"/>
    <lineage>
        <taxon>Bacteria</taxon>
        <taxon>Pseudomonadati</taxon>
        <taxon>Bacteroidota</taxon>
        <taxon>Flavobacteriia</taxon>
        <taxon>Flavobacteriales</taxon>
        <taxon>Flavobacteriaceae</taxon>
        <taxon>Pontimicrobium</taxon>
    </lineage>
</organism>
<evidence type="ECO:0000313" key="5">
    <source>
        <dbReference type="Proteomes" id="UP000307657"/>
    </source>
</evidence>
<keyword evidence="5" id="KW-1185">Reference proteome</keyword>
<dbReference type="Pfam" id="PF00929">
    <property type="entry name" value="RNase_T"/>
    <property type="match status" value="1"/>
</dbReference>
<dbReference type="RefSeq" id="WP_136843382.1">
    <property type="nucleotide sequence ID" value="NZ_SUPL01000004.1"/>
</dbReference>
<keyword evidence="4" id="KW-0378">Hydrolase</keyword>
<dbReference type="GO" id="GO:0005829">
    <property type="term" value="C:cytosol"/>
    <property type="evidence" value="ECO:0007669"/>
    <property type="project" value="TreeGrafter"/>
</dbReference>
<evidence type="ECO:0000313" key="4">
    <source>
        <dbReference type="EMBL" id="TJY36066.1"/>
    </source>
</evidence>
<comment type="function">
    <text evidence="1">DNA polymerase III is a complex, multichain enzyme responsible for most of the replicative synthesis in bacteria. The epsilon subunit contain the editing function and is a proofreading 3'-5' exonuclease.</text>
</comment>
<dbReference type="AlphaFoldDB" id="A0A4U0EVT9"/>
<evidence type="ECO:0000256" key="2">
    <source>
        <dbReference type="ARBA" id="ARBA00026073"/>
    </source>
</evidence>
<dbReference type="CDD" id="cd06127">
    <property type="entry name" value="DEDDh"/>
    <property type="match status" value="1"/>
</dbReference>
<protein>
    <submittedName>
        <fullName evidence="4">Exonuclease</fullName>
    </submittedName>
</protein>
<evidence type="ECO:0000256" key="1">
    <source>
        <dbReference type="ARBA" id="ARBA00025483"/>
    </source>
</evidence>
<dbReference type="Pfam" id="PF01541">
    <property type="entry name" value="GIY-YIG"/>
    <property type="match status" value="1"/>
</dbReference>
<dbReference type="PANTHER" id="PTHR30231:SF37">
    <property type="entry name" value="EXODEOXYRIBONUCLEASE 10"/>
    <property type="match status" value="1"/>
</dbReference>
<dbReference type="CDD" id="cd10434">
    <property type="entry name" value="GIY-YIG_UvrC_Cho"/>
    <property type="match status" value="1"/>
</dbReference>
<dbReference type="GO" id="GO:0045004">
    <property type="term" value="P:DNA replication proofreading"/>
    <property type="evidence" value="ECO:0007669"/>
    <property type="project" value="TreeGrafter"/>
</dbReference>
<dbReference type="InterPro" id="IPR035901">
    <property type="entry name" value="GIY-YIG_endonuc_sf"/>
</dbReference>
<dbReference type="InterPro" id="IPR000305">
    <property type="entry name" value="GIY-YIG_endonuc"/>
</dbReference>
<proteinExistence type="predicted"/>
<dbReference type="PROSITE" id="PS50164">
    <property type="entry name" value="GIY_YIG"/>
    <property type="match status" value="1"/>
</dbReference>
<accession>A0A4U0EVT9</accession>
<dbReference type="GO" id="GO:0003887">
    <property type="term" value="F:DNA-directed DNA polymerase activity"/>
    <property type="evidence" value="ECO:0007669"/>
    <property type="project" value="InterPro"/>
</dbReference>
<keyword evidence="4" id="KW-0269">Exonuclease</keyword>
<dbReference type="SMART" id="SM00479">
    <property type="entry name" value="EXOIII"/>
    <property type="match status" value="1"/>
</dbReference>
<dbReference type="SUPFAM" id="SSF53098">
    <property type="entry name" value="Ribonuclease H-like"/>
    <property type="match status" value="1"/>
</dbReference>
<dbReference type="GO" id="GO:0003677">
    <property type="term" value="F:DNA binding"/>
    <property type="evidence" value="ECO:0007669"/>
    <property type="project" value="InterPro"/>
</dbReference>
<dbReference type="Gene3D" id="3.30.420.10">
    <property type="entry name" value="Ribonuclease H-like superfamily/Ribonuclease H"/>
    <property type="match status" value="1"/>
</dbReference>